<dbReference type="InterPro" id="IPR013757">
    <property type="entry name" value="Topo_IIA_A_a_sf"/>
</dbReference>
<proteinExistence type="inferred from homology"/>
<dbReference type="Gene3D" id="1.10.268.10">
    <property type="entry name" value="Topoisomerase, domain 3"/>
    <property type="match status" value="1"/>
</dbReference>
<dbReference type="InterPro" id="IPR013760">
    <property type="entry name" value="Topo_IIA-like_dom_sf"/>
</dbReference>
<dbReference type="PROSITE" id="PS52040">
    <property type="entry name" value="TOPO_IIA"/>
    <property type="match status" value="1"/>
</dbReference>
<dbReference type="Gene3D" id="3.90.199.10">
    <property type="entry name" value="Topoisomerase II, domain 5"/>
    <property type="match status" value="1"/>
</dbReference>
<keyword evidence="5 8" id="KW-0413">Isomerase</keyword>
<dbReference type="NCBIfam" id="NF004043">
    <property type="entry name" value="PRK05560.1"/>
    <property type="match status" value="1"/>
</dbReference>
<feature type="region of interest" description="Disordered" evidence="6">
    <location>
        <begin position="925"/>
        <end position="954"/>
    </location>
</feature>
<evidence type="ECO:0000259" key="7">
    <source>
        <dbReference type="PROSITE" id="PS52040"/>
    </source>
</evidence>
<gene>
    <name evidence="8" type="ORF">MNBD_PLANCTO02-1464</name>
</gene>
<feature type="domain" description="Topo IIA-type catalytic" evidence="7">
    <location>
        <begin position="57"/>
        <end position="553"/>
    </location>
</feature>
<dbReference type="GO" id="GO:0005737">
    <property type="term" value="C:cytoplasm"/>
    <property type="evidence" value="ECO:0007669"/>
    <property type="project" value="TreeGrafter"/>
</dbReference>
<dbReference type="InterPro" id="IPR002205">
    <property type="entry name" value="Topo_IIA_dom_A"/>
</dbReference>
<reference evidence="8" key="1">
    <citation type="submission" date="2018-06" db="EMBL/GenBank/DDBJ databases">
        <authorList>
            <person name="Zhirakovskaya E."/>
        </authorList>
    </citation>
    <scope>NUCLEOTIDE SEQUENCE</scope>
</reference>
<dbReference type="EC" id="5.6.2.2" evidence="2"/>
<dbReference type="Pfam" id="PF03989">
    <property type="entry name" value="DNA_gyraseA_C"/>
    <property type="match status" value="6"/>
</dbReference>
<dbReference type="EMBL" id="UOGL01000198">
    <property type="protein sequence ID" value="VAX38420.1"/>
    <property type="molecule type" value="Genomic_DNA"/>
</dbReference>
<dbReference type="NCBIfam" id="TIGR01063">
    <property type="entry name" value="gyrA"/>
    <property type="match status" value="1"/>
</dbReference>
<dbReference type="AlphaFoldDB" id="A0A3B1DTH5"/>
<dbReference type="NCBIfam" id="NF004044">
    <property type="entry name" value="PRK05561.1"/>
    <property type="match status" value="1"/>
</dbReference>
<dbReference type="Gene3D" id="3.30.1360.40">
    <property type="match status" value="1"/>
</dbReference>
<dbReference type="InterPro" id="IPR050220">
    <property type="entry name" value="Type_II_DNA_Topoisomerases"/>
</dbReference>
<feature type="region of interest" description="Disordered" evidence="6">
    <location>
        <begin position="1"/>
        <end position="30"/>
    </location>
</feature>
<feature type="compositionally biased region" description="Basic and acidic residues" evidence="6">
    <location>
        <begin position="925"/>
        <end position="941"/>
    </location>
</feature>
<dbReference type="CDD" id="cd00187">
    <property type="entry name" value="TOP4c"/>
    <property type="match status" value="1"/>
</dbReference>
<protein>
    <recommendedName>
        <fullName evidence="2">DNA topoisomerase (ATP-hydrolyzing)</fullName>
        <ecNumber evidence="2">5.6.2.2</ecNumber>
    </recommendedName>
</protein>
<organism evidence="8">
    <name type="scientific">hydrothermal vent metagenome</name>
    <dbReference type="NCBI Taxonomy" id="652676"/>
    <lineage>
        <taxon>unclassified sequences</taxon>
        <taxon>metagenomes</taxon>
        <taxon>ecological metagenomes</taxon>
    </lineage>
</organism>
<keyword evidence="4" id="KW-0238">DNA-binding</keyword>
<name>A0A3B1DTH5_9ZZZZ</name>
<dbReference type="SUPFAM" id="SSF56719">
    <property type="entry name" value="Type II DNA topoisomerase"/>
    <property type="match status" value="1"/>
</dbReference>
<dbReference type="Gene3D" id="2.120.10.90">
    <property type="entry name" value="DNA gyrase/topoisomerase IV, subunit A, C-terminal"/>
    <property type="match status" value="1"/>
</dbReference>
<dbReference type="GO" id="GO:0003918">
    <property type="term" value="F:DNA topoisomerase type II (double strand cut, ATP-hydrolyzing) activity"/>
    <property type="evidence" value="ECO:0007669"/>
    <property type="project" value="UniProtKB-EC"/>
</dbReference>
<evidence type="ECO:0000256" key="3">
    <source>
        <dbReference type="ARBA" id="ARBA00023029"/>
    </source>
</evidence>
<evidence type="ECO:0000256" key="6">
    <source>
        <dbReference type="SAM" id="MobiDB-lite"/>
    </source>
</evidence>
<dbReference type="PANTHER" id="PTHR43493:SF5">
    <property type="entry name" value="DNA GYRASE SUBUNIT A, CHLOROPLASTIC_MITOCHONDRIAL"/>
    <property type="match status" value="1"/>
</dbReference>
<dbReference type="GO" id="GO:0009330">
    <property type="term" value="C:DNA topoisomerase type II (double strand cut, ATP-hydrolyzing) complex"/>
    <property type="evidence" value="ECO:0007669"/>
    <property type="project" value="TreeGrafter"/>
</dbReference>
<dbReference type="InterPro" id="IPR006691">
    <property type="entry name" value="GyrA/parC_rep"/>
</dbReference>
<evidence type="ECO:0000256" key="1">
    <source>
        <dbReference type="ARBA" id="ARBA00008263"/>
    </source>
</evidence>
<comment type="similarity">
    <text evidence="1">Belongs to the type II topoisomerase GyrA/ParC subunit family.</text>
</comment>
<feature type="region of interest" description="Disordered" evidence="6">
    <location>
        <begin position="779"/>
        <end position="839"/>
    </location>
</feature>
<keyword evidence="3" id="KW-0799">Topoisomerase</keyword>
<dbReference type="InterPro" id="IPR035516">
    <property type="entry name" value="Gyrase/topoIV_suA_C"/>
</dbReference>
<dbReference type="SMART" id="SM00434">
    <property type="entry name" value="TOP4c"/>
    <property type="match status" value="1"/>
</dbReference>
<dbReference type="GO" id="GO:0006265">
    <property type="term" value="P:DNA topological change"/>
    <property type="evidence" value="ECO:0007669"/>
    <property type="project" value="InterPro"/>
</dbReference>
<feature type="compositionally biased region" description="Acidic residues" evidence="6">
    <location>
        <begin position="786"/>
        <end position="811"/>
    </location>
</feature>
<dbReference type="GO" id="GO:0005524">
    <property type="term" value="F:ATP binding"/>
    <property type="evidence" value="ECO:0007669"/>
    <property type="project" value="InterPro"/>
</dbReference>
<evidence type="ECO:0000256" key="4">
    <source>
        <dbReference type="ARBA" id="ARBA00023125"/>
    </source>
</evidence>
<dbReference type="SUPFAM" id="SSF101904">
    <property type="entry name" value="GyrA/ParC C-terminal domain-like"/>
    <property type="match status" value="1"/>
</dbReference>
<dbReference type="InterPro" id="IPR013758">
    <property type="entry name" value="Topo_IIA_A/C_ab"/>
</dbReference>
<accession>A0A3B1DTH5</accession>
<sequence length="954" mass="105808">MSDEDETIDNNDSKSENSNENNLTQPPHENIKQLDIQEEMRSSYLTYAMSVIVSRALPDVRDGLKPSQRRILVAMNDLNLGPNTHRMKCAKISGDTSGNYHPHGDGSIYPTLVRLAQPWAMREVLIDKQGNFGSLAGLPPAAMRYTEARLSAVASEMLHDIDRDTVDYVPTYDQRNMEPVVLPARFPNLLVNGSSGIAVGMATSIPPHNLNEVCDAVVVLIDNPEATIEDIMEVMPAPDFPTGGIICGRMGVKQGYKTGRSTIALRAKTHFETHKKTEVIVVTEIPYMENRDRIREKLEQLVKDNRIEGIARVTDLTDRTLPPWQVNIQIDLKRDADPEVVLNLLFKFSPLQTTISMILLALVGNRPQVMSVIDMLKEFLRHRVTVLRRRTEFMLAEARKRKHTVEGLLIAQIDIDQIIATIRASASRSEARERLREIDMPAELVARALGKEGFIAFQSEYGTSDMYHLSAKQSDAIVSMQLGSLANLEREELNGEHIKLLEEIGGYLELLAKEDNLRAVIREDMLQLQSKHGDQRRTEISDEELGDVNKDDLITEEPMVVTISQRGYVKRTALNVYQAQNRGGKGIKGAKTDTEDPIEHLFVSSTHAYLLFFTDRGKVYWRKVYDLPEQGRTAKGRAIVNLLSLQDGSESVSSCFPVREFTDDHFLIIATRNGIVKKTALSAYGRPQKGGIIALKLDDDDDLIDVRVVSGDDDIILATSTGMSIRFSHEDARPIGRTSRGVKGIKVSKEDAVVGMVIADPQLSLLTICEHGYGKRTRIGLGSLPDGDDVGDEETNTNEASTEEASTDETITEAAAPSASTSSSQRYRRQNRGGKGVRDIRTTERNGKVVGILAVSEEDEVLMVTAKGKIQRVRATDISQIGRNTQGVRIIRLDEGDTVVSIARISSGDMDDSLLDDNVIEITDKKTLPPTDEVSKDKTSTDETNPGDNEEASE</sequence>
<evidence type="ECO:0000313" key="8">
    <source>
        <dbReference type="EMBL" id="VAX38420.1"/>
    </source>
</evidence>
<dbReference type="GO" id="GO:0003677">
    <property type="term" value="F:DNA binding"/>
    <property type="evidence" value="ECO:0007669"/>
    <property type="project" value="UniProtKB-KW"/>
</dbReference>
<feature type="compositionally biased region" description="Low complexity" evidence="6">
    <location>
        <begin position="812"/>
        <end position="824"/>
    </location>
</feature>
<evidence type="ECO:0000256" key="5">
    <source>
        <dbReference type="ARBA" id="ARBA00023235"/>
    </source>
</evidence>
<dbReference type="PANTHER" id="PTHR43493">
    <property type="entry name" value="DNA GYRASE/TOPOISOMERASE SUBUNIT A"/>
    <property type="match status" value="1"/>
</dbReference>
<evidence type="ECO:0000256" key="2">
    <source>
        <dbReference type="ARBA" id="ARBA00012895"/>
    </source>
</evidence>
<dbReference type="Pfam" id="PF00521">
    <property type="entry name" value="DNA_topoisoIV"/>
    <property type="match status" value="1"/>
</dbReference>